<geneLocation type="plasmid" evidence="1">
    <name>p1</name>
</geneLocation>
<proteinExistence type="predicted"/>
<organism evidence="1">
    <name type="scientific">Deinococcus sp. VB142</name>
    <dbReference type="NCBI Taxonomy" id="3112952"/>
    <lineage>
        <taxon>Bacteria</taxon>
        <taxon>Thermotogati</taxon>
        <taxon>Deinococcota</taxon>
        <taxon>Deinococci</taxon>
        <taxon>Deinococcales</taxon>
        <taxon>Deinococcaceae</taxon>
        <taxon>Deinococcus</taxon>
    </lineage>
</organism>
<dbReference type="EMBL" id="CP149784">
    <property type="protein sequence ID" value="WYF46648.1"/>
    <property type="molecule type" value="Genomic_DNA"/>
</dbReference>
<sequence length="245" mass="27166">MTWVWSGFNETQQRVIRRVHGAGACTSRSLVASCGPYPNWHPLISMGLLVERATVYGPVVAYSARGYDWAYDWGVSMGLTYDPAYLQAPGTLADRAYQVDALVSLTRRGYESVACKYKRGRAPGTYTDHIVSMMLRAPLDRVPDRCDSPRPSLTGIYYDDTRGYPYLYASISGGGITPARLRTLLKVHQFSPAAWGHPLLIATPDPAALRPMLRRLAAARSENRVPLVELLDLPVPNLVIRGDQK</sequence>
<evidence type="ECO:0000313" key="1">
    <source>
        <dbReference type="EMBL" id="WYF46648.1"/>
    </source>
</evidence>
<gene>
    <name evidence="1" type="ORF">WDJ50_18155</name>
</gene>
<accession>A0AAU6Q8F9</accession>
<protein>
    <submittedName>
        <fullName evidence="1">Uncharacterized protein</fullName>
    </submittedName>
</protein>
<dbReference type="AlphaFoldDB" id="A0AAU6Q8F9"/>
<dbReference type="RefSeq" id="WP_339098128.1">
    <property type="nucleotide sequence ID" value="NZ_CP149784.1"/>
</dbReference>
<keyword evidence="1" id="KW-0614">Plasmid</keyword>
<name>A0AAU6Q8F9_9DEIO</name>
<reference evidence="1" key="1">
    <citation type="submission" date="2024-03" db="EMBL/GenBank/DDBJ databases">
        <title>Deinococcus weizhi sp. nov., isolated from human skin.</title>
        <authorList>
            <person name="Wei Z."/>
            <person name="Tian F."/>
            <person name="Yang C."/>
            <person name="Xin L.T."/>
            <person name="Wen Z.J."/>
            <person name="Lan K.C."/>
            <person name="Yu L."/>
            <person name="Zhe W."/>
            <person name="Dan F.D."/>
            <person name="Jun W."/>
            <person name="Rui Z."/>
            <person name="Yong X.J."/>
            <person name="Ting Y."/>
            <person name="Wei X."/>
            <person name="Xu Z.G."/>
            <person name="Xin Z."/>
            <person name="Dong F.G."/>
            <person name="Ni X.M."/>
            <person name="Zheng M.G."/>
            <person name="Chun Y."/>
            <person name="Qian W.X."/>
        </authorList>
    </citation>
    <scope>NUCLEOTIDE SEQUENCE</scope>
    <source>
        <strain evidence="1">VB142</strain>
        <plasmid evidence="1">p1</plasmid>
    </source>
</reference>